<evidence type="ECO:0008006" key="6">
    <source>
        <dbReference type="Google" id="ProtNLM"/>
    </source>
</evidence>
<dbReference type="GO" id="GO:0005968">
    <property type="term" value="C:Rab-protein geranylgeranyltransferase complex"/>
    <property type="evidence" value="ECO:0007669"/>
    <property type="project" value="TreeGrafter"/>
</dbReference>
<dbReference type="Gene3D" id="1.10.405.10">
    <property type="entry name" value="Guanine Nucleotide Dissociation Inhibitor, domain 1"/>
    <property type="match status" value="1"/>
</dbReference>
<proteinExistence type="inferred from homology"/>
<dbReference type="OrthoDB" id="1923006at2759"/>
<dbReference type="GO" id="GO:0005092">
    <property type="term" value="F:GDP-dissociation inhibitor activity"/>
    <property type="evidence" value="ECO:0007669"/>
    <property type="project" value="InterPro"/>
</dbReference>
<evidence type="ECO:0000313" key="2">
    <source>
        <dbReference type="EMBL" id="KAF4652712.1"/>
    </source>
</evidence>
<dbReference type="Proteomes" id="UP000572268">
    <property type="component" value="Unassembled WGS sequence"/>
</dbReference>
<evidence type="ECO:0000313" key="4">
    <source>
        <dbReference type="Proteomes" id="UP000570595"/>
    </source>
</evidence>
<dbReference type="PRINTS" id="PR00891">
    <property type="entry name" value="RABGDIREP"/>
</dbReference>
<gene>
    <name evidence="2" type="ORF">FOL46_009543</name>
    <name evidence="3" type="ORF">FOZ61_002072</name>
</gene>
<reference evidence="4 5" key="1">
    <citation type="submission" date="2020-04" db="EMBL/GenBank/DDBJ databases">
        <title>Perkinsus olseni comparative genomics.</title>
        <authorList>
            <person name="Bogema D.R."/>
        </authorList>
    </citation>
    <scope>NUCLEOTIDE SEQUENCE [LARGE SCALE GENOMIC DNA]</scope>
    <source>
        <strain evidence="3">ATCC PRA-179</strain>
        <strain evidence="2">ATCC PRA-31</strain>
    </source>
</reference>
<sequence length="547" mass="60052">MTSSDTSEETSEPLLDEATRNVDVVIVGTGLTECILGASLSAKGKKVLHLDSNSYYGGSSASLSLRELRDWAAEEPSESDNFVARQVNRVNLGYGRQRYLVDRSFEITDDATLREELERYSSRFSIDLNPRILYCKSRMVDLLLESGCAAYLEFQKLKDTLMVWTAPEGGESSSDGKSARSQLRLSDTLTVPVTRQQIFKHKGLSLLEKRQLMKFLTSSANLPPTLAFQSAAAVGTDTYNSIEEEQDSKILLHRAAELDLSTLPSRLVDGFKYAVCLDVDEDDWSNNKSVELQRRLIQFVESLQVYDSDGCAFLLPTYGTGDIVQAFARRCAVESGVHVLRCTPRSASSTSEGSVEVTTESGQVISCQHAVISADYVPSQQSNHTISWRAVFCTDKPLLPGENQQLPYRLAVMSLPSRSADVASPSLVSVLQTVVSHGGDKEGWWLTYFSEEGQGASLATVQAAADALLADTTATVLFKLFYHCVGTGRPEGVEEICPNVLRVPRPSDFSVLASDDYTEGVVPKKLLEKILGEDDVKLFDKNIGSEN</sequence>
<dbReference type="Proteomes" id="UP000570595">
    <property type="component" value="Unassembled WGS sequence"/>
</dbReference>
<evidence type="ECO:0000313" key="5">
    <source>
        <dbReference type="Proteomes" id="UP000572268"/>
    </source>
</evidence>
<dbReference type="EMBL" id="JABAHT010000155">
    <property type="protein sequence ID" value="KAF4662936.1"/>
    <property type="molecule type" value="Genomic_DNA"/>
</dbReference>
<protein>
    <recommendedName>
        <fullName evidence="6">Rab proteins geranylgeranyltransferase</fullName>
    </recommendedName>
</protein>
<dbReference type="InterPro" id="IPR018203">
    <property type="entry name" value="GDP_dissociation_inhibitor"/>
</dbReference>
<dbReference type="PANTHER" id="PTHR11787:SF4">
    <property type="entry name" value="CHM, RAB ESCORT PROTEIN 1"/>
    <property type="match status" value="1"/>
</dbReference>
<dbReference type="GO" id="GO:0005634">
    <property type="term" value="C:nucleus"/>
    <property type="evidence" value="ECO:0007669"/>
    <property type="project" value="TreeGrafter"/>
</dbReference>
<dbReference type="GO" id="GO:0007264">
    <property type="term" value="P:small GTPase-mediated signal transduction"/>
    <property type="evidence" value="ECO:0007669"/>
    <property type="project" value="InterPro"/>
</dbReference>
<dbReference type="GO" id="GO:0016192">
    <property type="term" value="P:vesicle-mediated transport"/>
    <property type="evidence" value="ECO:0007669"/>
    <property type="project" value="TreeGrafter"/>
</dbReference>
<dbReference type="InterPro" id="IPR036188">
    <property type="entry name" value="FAD/NAD-bd_sf"/>
</dbReference>
<comment type="caution">
    <text evidence="3">The sequence shown here is derived from an EMBL/GenBank/DDBJ whole genome shotgun (WGS) entry which is preliminary data.</text>
</comment>
<dbReference type="PANTHER" id="PTHR11787">
    <property type="entry name" value="RAB GDP-DISSOCIATION INHIBITOR"/>
    <property type="match status" value="1"/>
</dbReference>
<dbReference type="GO" id="GO:0005829">
    <property type="term" value="C:cytosol"/>
    <property type="evidence" value="ECO:0007669"/>
    <property type="project" value="TreeGrafter"/>
</dbReference>
<name>A0A7J6LUV7_PEROL</name>
<dbReference type="Gene3D" id="3.50.50.60">
    <property type="entry name" value="FAD/NAD(P)-binding domain"/>
    <property type="match status" value="1"/>
</dbReference>
<dbReference type="EMBL" id="JABANN010000882">
    <property type="protein sequence ID" value="KAF4652712.1"/>
    <property type="molecule type" value="Genomic_DNA"/>
</dbReference>
<evidence type="ECO:0000256" key="1">
    <source>
        <dbReference type="ARBA" id="ARBA00005593"/>
    </source>
</evidence>
<accession>A0A7J6LUV7</accession>
<evidence type="ECO:0000313" key="3">
    <source>
        <dbReference type="EMBL" id="KAF4662936.1"/>
    </source>
</evidence>
<comment type="similarity">
    <text evidence="1">Belongs to the Rab GDI family.</text>
</comment>
<dbReference type="Pfam" id="PF00996">
    <property type="entry name" value="GDI"/>
    <property type="match status" value="2"/>
</dbReference>
<dbReference type="SUPFAM" id="SSF51905">
    <property type="entry name" value="FAD/NAD(P)-binding domain"/>
    <property type="match status" value="1"/>
</dbReference>
<dbReference type="AlphaFoldDB" id="A0A7J6LUV7"/>
<dbReference type="Gene3D" id="3.30.519.10">
    <property type="entry name" value="Guanine Nucleotide Dissociation Inhibitor, domain 2"/>
    <property type="match status" value="1"/>
</dbReference>
<organism evidence="3 4">
    <name type="scientific">Perkinsus olseni</name>
    <name type="common">Perkinsus atlanticus</name>
    <dbReference type="NCBI Taxonomy" id="32597"/>
    <lineage>
        <taxon>Eukaryota</taxon>
        <taxon>Sar</taxon>
        <taxon>Alveolata</taxon>
        <taxon>Perkinsozoa</taxon>
        <taxon>Perkinsea</taxon>
        <taxon>Perkinsida</taxon>
        <taxon>Perkinsidae</taxon>
        <taxon>Perkinsus</taxon>
    </lineage>
</organism>